<organism evidence="1 2">
    <name type="scientific">Triticum urartu</name>
    <name type="common">Red wild einkorn</name>
    <name type="synonym">Crithodium urartu</name>
    <dbReference type="NCBI Taxonomy" id="4572"/>
    <lineage>
        <taxon>Eukaryota</taxon>
        <taxon>Viridiplantae</taxon>
        <taxon>Streptophyta</taxon>
        <taxon>Embryophyta</taxon>
        <taxon>Tracheophyta</taxon>
        <taxon>Spermatophyta</taxon>
        <taxon>Magnoliopsida</taxon>
        <taxon>Liliopsida</taxon>
        <taxon>Poales</taxon>
        <taxon>Poaceae</taxon>
        <taxon>BOP clade</taxon>
        <taxon>Pooideae</taxon>
        <taxon>Triticodae</taxon>
        <taxon>Triticeae</taxon>
        <taxon>Triticinae</taxon>
        <taxon>Triticum</taxon>
    </lineage>
</organism>
<evidence type="ECO:0000313" key="2">
    <source>
        <dbReference type="Proteomes" id="UP000015106"/>
    </source>
</evidence>
<keyword evidence="2" id="KW-1185">Reference proteome</keyword>
<reference evidence="1" key="2">
    <citation type="submission" date="2018-03" db="EMBL/GenBank/DDBJ databases">
        <title>The Triticum urartu genome reveals the dynamic nature of wheat genome evolution.</title>
        <authorList>
            <person name="Ling H."/>
            <person name="Ma B."/>
            <person name="Shi X."/>
            <person name="Liu H."/>
            <person name="Dong L."/>
            <person name="Sun H."/>
            <person name="Cao Y."/>
            <person name="Gao Q."/>
            <person name="Zheng S."/>
            <person name="Li Y."/>
            <person name="Yu Y."/>
            <person name="Du H."/>
            <person name="Qi M."/>
            <person name="Li Y."/>
            <person name="Yu H."/>
            <person name="Cui Y."/>
            <person name="Wang N."/>
            <person name="Chen C."/>
            <person name="Wu H."/>
            <person name="Zhao Y."/>
            <person name="Zhang J."/>
            <person name="Li Y."/>
            <person name="Zhou W."/>
            <person name="Zhang B."/>
            <person name="Hu W."/>
            <person name="Eijk M."/>
            <person name="Tang J."/>
            <person name="Witsenboer H."/>
            <person name="Zhao S."/>
            <person name="Li Z."/>
            <person name="Zhang A."/>
            <person name="Wang D."/>
            <person name="Liang C."/>
        </authorList>
    </citation>
    <scope>NUCLEOTIDE SEQUENCE [LARGE SCALE GENOMIC DNA]</scope>
    <source>
        <strain evidence="1">cv. G1812</strain>
    </source>
</reference>
<reference evidence="2" key="1">
    <citation type="journal article" date="2013" name="Nature">
        <title>Draft genome of the wheat A-genome progenitor Triticum urartu.</title>
        <authorList>
            <person name="Ling H.Q."/>
            <person name="Zhao S."/>
            <person name="Liu D."/>
            <person name="Wang J."/>
            <person name="Sun H."/>
            <person name="Zhang C."/>
            <person name="Fan H."/>
            <person name="Li D."/>
            <person name="Dong L."/>
            <person name="Tao Y."/>
            <person name="Gao C."/>
            <person name="Wu H."/>
            <person name="Li Y."/>
            <person name="Cui Y."/>
            <person name="Guo X."/>
            <person name="Zheng S."/>
            <person name="Wang B."/>
            <person name="Yu K."/>
            <person name="Liang Q."/>
            <person name="Yang W."/>
            <person name="Lou X."/>
            <person name="Chen J."/>
            <person name="Feng M."/>
            <person name="Jian J."/>
            <person name="Zhang X."/>
            <person name="Luo G."/>
            <person name="Jiang Y."/>
            <person name="Liu J."/>
            <person name="Wang Z."/>
            <person name="Sha Y."/>
            <person name="Zhang B."/>
            <person name="Wu H."/>
            <person name="Tang D."/>
            <person name="Shen Q."/>
            <person name="Xue P."/>
            <person name="Zou S."/>
            <person name="Wang X."/>
            <person name="Liu X."/>
            <person name="Wang F."/>
            <person name="Yang Y."/>
            <person name="An X."/>
            <person name="Dong Z."/>
            <person name="Zhang K."/>
            <person name="Zhang X."/>
            <person name="Luo M.C."/>
            <person name="Dvorak J."/>
            <person name="Tong Y."/>
            <person name="Wang J."/>
            <person name="Yang H."/>
            <person name="Li Z."/>
            <person name="Wang D."/>
            <person name="Zhang A."/>
            <person name="Wang J."/>
        </authorList>
    </citation>
    <scope>NUCLEOTIDE SEQUENCE</scope>
    <source>
        <strain evidence="2">cv. G1812</strain>
    </source>
</reference>
<protein>
    <submittedName>
        <fullName evidence="1">Uncharacterized protein</fullName>
    </submittedName>
</protein>
<reference evidence="1" key="3">
    <citation type="submission" date="2022-06" db="UniProtKB">
        <authorList>
            <consortium name="EnsemblPlants"/>
        </authorList>
    </citation>
    <scope>IDENTIFICATION</scope>
</reference>
<name>A0A8R7TTB7_TRIUA</name>
<accession>A0A8R7TTB7</accession>
<dbReference type="AlphaFoldDB" id="A0A8R7TTB7"/>
<dbReference type="Proteomes" id="UP000015106">
    <property type="component" value="Chromosome 3"/>
</dbReference>
<proteinExistence type="predicted"/>
<evidence type="ECO:0000313" key="1">
    <source>
        <dbReference type="EnsemblPlants" id="TuG1812G0300001283.01.T01.cds457892"/>
    </source>
</evidence>
<dbReference type="EnsemblPlants" id="TuG1812G0300001283.01.T01">
    <property type="protein sequence ID" value="TuG1812G0300001283.01.T01.cds457892"/>
    <property type="gene ID" value="TuG1812G0300001283.01"/>
</dbReference>
<dbReference type="Gramene" id="TuG1812G0300001283.01.T01">
    <property type="protein sequence ID" value="TuG1812G0300001283.01.T01.cds457892"/>
    <property type="gene ID" value="TuG1812G0300001283.01"/>
</dbReference>
<sequence>PRQGAGDGVNCHRAAFYFSLLFFPYPPSSTGREGGTCLRPPLLPFALDGALLWWSSGWARLRRQQNHRATRATSPPLSFSSFFSVAKRTREGECRGAAAPPLPPSHLRRCHPLRRLRVRLAVSA</sequence>